<dbReference type="EMBL" id="FZOD01000046">
    <property type="protein sequence ID" value="SNT46439.1"/>
    <property type="molecule type" value="Genomic_DNA"/>
</dbReference>
<accession>A0A239MX53</accession>
<evidence type="ECO:0000313" key="3">
    <source>
        <dbReference type="EMBL" id="SNT46439.1"/>
    </source>
</evidence>
<dbReference type="AlphaFoldDB" id="A0A239MX53"/>
<dbReference type="PANTHER" id="PTHR43606">
    <property type="entry name" value="PHOSPHATASE, PUTATIVE (AFU_ORTHOLOGUE AFUA_6G08710)-RELATED"/>
    <property type="match status" value="1"/>
</dbReference>
<dbReference type="Proteomes" id="UP000198282">
    <property type="component" value="Unassembled WGS sequence"/>
</dbReference>
<dbReference type="OrthoDB" id="327733at2"/>
<dbReference type="CDD" id="cd07389">
    <property type="entry name" value="MPP_PhoD"/>
    <property type="match status" value="1"/>
</dbReference>
<dbReference type="InterPro" id="IPR038607">
    <property type="entry name" value="PhoD-like_sf"/>
</dbReference>
<dbReference type="Gene3D" id="3.60.21.70">
    <property type="entry name" value="PhoD-like phosphatase"/>
    <property type="match status" value="1"/>
</dbReference>
<organism evidence="3 4">
    <name type="scientific">Streptosporangium subroseum</name>
    <dbReference type="NCBI Taxonomy" id="106412"/>
    <lineage>
        <taxon>Bacteria</taxon>
        <taxon>Bacillati</taxon>
        <taxon>Actinomycetota</taxon>
        <taxon>Actinomycetes</taxon>
        <taxon>Streptosporangiales</taxon>
        <taxon>Streptosporangiaceae</taxon>
        <taxon>Streptosporangium</taxon>
    </lineage>
</organism>
<dbReference type="SUPFAM" id="SSF56300">
    <property type="entry name" value="Metallo-dependent phosphatases"/>
    <property type="match status" value="1"/>
</dbReference>
<feature type="domain" description="Phospholipase D N-terminal" evidence="2">
    <location>
        <begin position="53"/>
        <end position="149"/>
    </location>
</feature>
<sequence length="533" mass="58747">MNDDRRLARILSDPSRRAFLSLTGAAMALAFTTNLADPWTARSSGGDGYPFQLGVASGDPLPGSVILWTRLAVRPLEPLGGMPYGRIKVDWEIAEDPAFARRAKHGSTWAAPEYGHSVHVNVRGLRPCREYFYRFRTCGEISPIGRTKTAPAVRSSPERLLMAFASCASWPDGFYTAYRHLANENADVILHLGDYIYEYGIAASGGMRNTPVPDQLRVQCDTLDRYRIQYGLYKSDPDLQAAHQSAPWIVTWDDHEVLDNWAGFAGPGGEVTPEDFLVIRANGFRAYWENLPMRLPRPVDGPDARIYRRFTFGDLAELNVLDTRQYRDDQACGDGPRHDCAERLDPARTMLGTEQEKWLLDGLGTTSARWNVLAQQIAMCQLDDDPAPAQRLSMDMWDGYRAAKERVINGIVERRVSNPVVLTGDFHNNVAGELKANFDDPASPTVGVEFIGTSISSGGNGSAAIGLPAGGSDPVNPHIRFSSYQRGYVACDITRARWQADFKVVPYVDRVGAPVSTRGSLVALNGIPGLQVL</sequence>
<protein>
    <submittedName>
        <fullName evidence="3">Alkaline phosphatase D</fullName>
    </submittedName>
</protein>
<dbReference type="InterPro" id="IPR018946">
    <property type="entry name" value="PhoD-like_MPP"/>
</dbReference>
<evidence type="ECO:0000259" key="1">
    <source>
        <dbReference type="Pfam" id="PF09423"/>
    </source>
</evidence>
<reference evidence="3 4" key="1">
    <citation type="submission" date="2017-06" db="EMBL/GenBank/DDBJ databases">
        <authorList>
            <person name="Kim H.J."/>
            <person name="Triplett B.A."/>
        </authorList>
    </citation>
    <scope>NUCLEOTIDE SEQUENCE [LARGE SCALE GENOMIC DNA]</scope>
    <source>
        <strain evidence="3 4">CGMCC 4.2132</strain>
    </source>
</reference>
<dbReference type="PROSITE" id="PS51318">
    <property type="entry name" value="TAT"/>
    <property type="match status" value="1"/>
</dbReference>
<gene>
    <name evidence="3" type="ORF">SAMN05216276_104645</name>
</gene>
<dbReference type="InterPro" id="IPR006311">
    <property type="entry name" value="TAT_signal"/>
</dbReference>
<dbReference type="RefSeq" id="WP_089211344.1">
    <property type="nucleotide sequence ID" value="NZ_FZOD01000046.1"/>
</dbReference>
<dbReference type="Pfam" id="PF16655">
    <property type="entry name" value="PhoD_N"/>
    <property type="match status" value="1"/>
</dbReference>
<keyword evidence="4" id="KW-1185">Reference proteome</keyword>
<proteinExistence type="predicted"/>
<dbReference type="InterPro" id="IPR052900">
    <property type="entry name" value="Phospholipid_Metab_Enz"/>
</dbReference>
<evidence type="ECO:0000259" key="2">
    <source>
        <dbReference type="Pfam" id="PF16655"/>
    </source>
</evidence>
<dbReference type="PANTHER" id="PTHR43606:SF2">
    <property type="entry name" value="ALKALINE PHOSPHATASE FAMILY PROTEIN (AFU_ORTHOLOGUE AFUA_5G03860)"/>
    <property type="match status" value="1"/>
</dbReference>
<name>A0A239MX53_9ACTN</name>
<dbReference type="Pfam" id="PF09423">
    <property type="entry name" value="PhoD"/>
    <property type="match status" value="1"/>
</dbReference>
<dbReference type="InterPro" id="IPR032093">
    <property type="entry name" value="PhoD_N"/>
</dbReference>
<feature type="domain" description="PhoD-like phosphatase metallophosphatase" evidence="1">
    <location>
        <begin position="162"/>
        <end position="502"/>
    </location>
</feature>
<evidence type="ECO:0000313" key="4">
    <source>
        <dbReference type="Proteomes" id="UP000198282"/>
    </source>
</evidence>
<dbReference type="Gene3D" id="2.60.40.380">
    <property type="entry name" value="Purple acid phosphatase-like, N-terminal"/>
    <property type="match status" value="1"/>
</dbReference>
<dbReference type="InterPro" id="IPR029052">
    <property type="entry name" value="Metallo-depent_PP-like"/>
</dbReference>